<dbReference type="PANTHER" id="PTHR47997:SF87">
    <property type="entry name" value="TRANSCRIPTION FACTOR MYB26"/>
    <property type="match status" value="1"/>
</dbReference>
<keyword evidence="6" id="KW-0539">Nucleus</keyword>
<evidence type="ECO:0000313" key="9">
    <source>
        <dbReference type="EMBL" id="OAY79052.1"/>
    </source>
</evidence>
<dbReference type="GO" id="GO:0003677">
    <property type="term" value="F:DNA binding"/>
    <property type="evidence" value="ECO:0007669"/>
    <property type="project" value="UniProtKB-KW"/>
</dbReference>
<dbReference type="PROSITE" id="PS50090">
    <property type="entry name" value="MYB_LIKE"/>
    <property type="match status" value="1"/>
</dbReference>
<keyword evidence="2" id="KW-0677">Repeat</keyword>
<reference evidence="9 10" key="1">
    <citation type="journal article" date="2016" name="DNA Res.">
        <title>The draft genome of MD-2 pineapple using hybrid error correction of long reads.</title>
        <authorList>
            <person name="Redwan R.M."/>
            <person name="Saidin A."/>
            <person name="Kumar S.V."/>
        </authorList>
    </citation>
    <scope>NUCLEOTIDE SEQUENCE [LARGE SCALE GENOMIC DNA]</scope>
    <source>
        <strain evidence="10">cv. MD2</strain>
        <tissue evidence="9">Leaf</tissue>
    </source>
</reference>
<gene>
    <name evidence="9" type="ORF">ACMD2_04489</name>
</gene>
<keyword evidence="5" id="KW-0804">Transcription</keyword>
<evidence type="ECO:0000256" key="1">
    <source>
        <dbReference type="ARBA" id="ARBA00004123"/>
    </source>
</evidence>
<dbReference type="Proteomes" id="UP000092600">
    <property type="component" value="Unassembled WGS sequence"/>
</dbReference>
<evidence type="ECO:0000256" key="3">
    <source>
        <dbReference type="ARBA" id="ARBA00023015"/>
    </source>
</evidence>
<evidence type="ECO:0000313" key="10">
    <source>
        <dbReference type="Proteomes" id="UP000092600"/>
    </source>
</evidence>
<proteinExistence type="predicted"/>
<keyword evidence="4" id="KW-0238">DNA-binding</keyword>
<dbReference type="InterPro" id="IPR009057">
    <property type="entry name" value="Homeodomain-like_sf"/>
</dbReference>
<dbReference type="SUPFAM" id="SSF46689">
    <property type="entry name" value="Homeodomain-like"/>
    <property type="match status" value="1"/>
</dbReference>
<evidence type="ECO:0000256" key="2">
    <source>
        <dbReference type="ARBA" id="ARBA00022737"/>
    </source>
</evidence>
<keyword evidence="3" id="KW-0805">Transcription regulation</keyword>
<dbReference type="Gene3D" id="1.10.10.60">
    <property type="entry name" value="Homeodomain-like"/>
    <property type="match status" value="1"/>
</dbReference>
<protein>
    <submittedName>
        <fullName evidence="9">Transcription factor MYB26</fullName>
    </submittedName>
</protein>
<dbReference type="STRING" id="4615.A0A199VPE2"/>
<dbReference type="Pfam" id="PF00249">
    <property type="entry name" value="Myb_DNA-binding"/>
    <property type="match status" value="1"/>
</dbReference>
<evidence type="ECO:0000256" key="4">
    <source>
        <dbReference type="ARBA" id="ARBA00023125"/>
    </source>
</evidence>
<dbReference type="PANTHER" id="PTHR47997">
    <property type="entry name" value="MYB DOMAIN PROTEIN 55"/>
    <property type="match status" value="1"/>
</dbReference>
<accession>A0A199VPE2</accession>
<dbReference type="PROSITE" id="PS51294">
    <property type="entry name" value="HTH_MYB"/>
    <property type="match status" value="1"/>
</dbReference>
<evidence type="ECO:0000259" key="8">
    <source>
        <dbReference type="PROSITE" id="PS51294"/>
    </source>
</evidence>
<evidence type="ECO:0000256" key="5">
    <source>
        <dbReference type="ARBA" id="ARBA00023163"/>
    </source>
</evidence>
<dbReference type="CDD" id="cd00167">
    <property type="entry name" value="SANT"/>
    <property type="match status" value="1"/>
</dbReference>
<evidence type="ECO:0000256" key="6">
    <source>
        <dbReference type="ARBA" id="ARBA00023242"/>
    </source>
</evidence>
<comment type="subcellular location">
    <subcellularLocation>
        <location evidence="1">Nucleus</location>
    </subcellularLocation>
</comment>
<dbReference type="InterPro" id="IPR001005">
    <property type="entry name" value="SANT/Myb"/>
</dbReference>
<sequence>MSPFVVLFLDWYHHSRSLMLVGASGAPPPSPSPPPLWNRIEAFNWNSALKEVTTTKGTNKGSERLRPPHQMMAGEERKGRIVLSLSLLGRGEPGGLLAIYRRRIEGSNMTLYAALAKYRKTVMVGLCGRREAPTNKWAITHAATNKRLGGACGLLRRMRSSESTFPPMAMRGCLSQSLCHEYRPAKMWEKLQVEMDQLPQARLEKRKLLTPRRNPYSTSFISLSKWAQIAKHLPGRTDNEVKNFWNSTIKKKLISHAVDGLNPIPSPGDEIFSSKTLRKSTTKKTKINNKVFVYYIPDGVATTRGYDGQCMAGYAVETTIAPSITRAHLYGSLWPSNPQQFNLLDCDRQNVKDYTTLNFCSENTINTLITETKCADVKLVDGYDQPIEIEKCTVPLLSASNEIDPTAHVSAYFRAQPCVSDLLQESIGPGDFFDVILGSSSLAVSGDGLSMNPGIQPHWVP</sequence>
<feature type="domain" description="Myb-like" evidence="7">
    <location>
        <begin position="204"/>
        <end position="249"/>
    </location>
</feature>
<dbReference type="InterPro" id="IPR051953">
    <property type="entry name" value="Plant_SW-associated_TFs"/>
</dbReference>
<dbReference type="AlphaFoldDB" id="A0A199VPE2"/>
<comment type="caution">
    <text evidence="9">The sequence shown here is derived from an EMBL/GenBank/DDBJ whole genome shotgun (WGS) entry which is preliminary data.</text>
</comment>
<dbReference type="EMBL" id="LSRQ01001144">
    <property type="protein sequence ID" value="OAY79052.1"/>
    <property type="molecule type" value="Genomic_DNA"/>
</dbReference>
<name>A0A199VPE2_ANACO</name>
<evidence type="ECO:0000259" key="7">
    <source>
        <dbReference type="PROSITE" id="PS50090"/>
    </source>
</evidence>
<dbReference type="InterPro" id="IPR017930">
    <property type="entry name" value="Myb_dom"/>
</dbReference>
<organism evidence="9 10">
    <name type="scientific">Ananas comosus</name>
    <name type="common">Pineapple</name>
    <name type="synonym">Ananas ananas</name>
    <dbReference type="NCBI Taxonomy" id="4615"/>
    <lineage>
        <taxon>Eukaryota</taxon>
        <taxon>Viridiplantae</taxon>
        <taxon>Streptophyta</taxon>
        <taxon>Embryophyta</taxon>
        <taxon>Tracheophyta</taxon>
        <taxon>Spermatophyta</taxon>
        <taxon>Magnoliopsida</taxon>
        <taxon>Liliopsida</taxon>
        <taxon>Poales</taxon>
        <taxon>Bromeliaceae</taxon>
        <taxon>Bromelioideae</taxon>
        <taxon>Ananas</taxon>
    </lineage>
</organism>
<dbReference type="GO" id="GO:0005634">
    <property type="term" value="C:nucleus"/>
    <property type="evidence" value="ECO:0007669"/>
    <property type="project" value="UniProtKB-SubCell"/>
</dbReference>
<feature type="domain" description="HTH myb-type" evidence="8">
    <location>
        <begin position="225"/>
        <end position="253"/>
    </location>
</feature>